<feature type="transmembrane region" description="Helical" evidence="5">
    <location>
        <begin position="76"/>
        <end position="94"/>
    </location>
</feature>
<feature type="transmembrane region" description="Helical" evidence="5">
    <location>
        <begin position="334"/>
        <end position="355"/>
    </location>
</feature>
<dbReference type="AlphaFoldDB" id="A0A5B8XIB5"/>
<keyword evidence="2 5" id="KW-0812">Transmembrane</keyword>
<evidence type="ECO:0000256" key="4">
    <source>
        <dbReference type="ARBA" id="ARBA00023136"/>
    </source>
</evidence>
<feature type="transmembrane region" description="Helical" evidence="5">
    <location>
        <begin position="203"/>
        <end position="220"/>
    </location>
</feature>
<dbReference type="InterPro" id="IPR011701">
    <property type="entry name" value="MFS"/>
</dbReference>
<organism evidence="6 7">
    <name type="scientific">Candidatus Deianiraea vastatrix</name>
    <dbReference type="NCBI Taxonomy" id="2163644"/>
    <lineage>
        <taxon>Bacteria</taxon>
        <taxon>Pseudomonadati</taxon>
        <taxon>Pseudomonadota</taxon>
        <taxon>Alphaproteobacteria</taxon>
        <taxon>Rickettsiales</taxon>
        <taxon>Candidatus Deianiraeaceae</taxon>
        <taxon>Candidatus Deianiraea</taxon>
    </lineage>
</organism>
<dbReference type="GO" id="GO:0005886">
    <property type="term" value="C:plasma membrane"/>
    <property type="evidence" value="ECO:0007669"/>
    <property type="project" value="UniProtKB-SubCell"/>
</dbReference>
<accession>A0A5B8XIB5</accession>
<feature type="transmembrane region" description="Helical" evidence="5">
    <location>
        <begin position="270"/>
        <end position="287"/>
    </location>
</feature>
<feature type="transmembrane region" description="Helical" evidence="5">
    <location>
        <begin position="139"/>
        <end position="158"/>
    </location>
</feature>
<gene>
    <name evidence="6" type="ORF">Deia_00965</name>
</gene>
<keyword evidence="7" id="KW-1185">Reference proteome</keyword>
<dbReference type="RefSeq" id="WP_146821085.1">
    <property type="nucleotide sequence ID" value="NZ_CP029077.1"/>
</dbReference>
<comment type="subcellular location">
    <subcellularLocation>
        <location evidence="1">Cell inner membrane</location>
        <topology evidence="1">Multi-pass membrane protein</topology>
    </subcellularLocation>
</comment>
<evidence type="ECO:0000256" key="2">
    <source>
        <dbReference type="ARBA" id="ARBA00022692"/>
    </source>
</evidence>
<dbReference type="GO" id="GO:0022857">
    <property type="term" value="F:transmembrane transporter activity"/>
    <property type="evidence" value="ECO:0007669"/>
    <property type="project" value="InterPro"/>
</dbReference>
<evidence type="ECO:0000313" key="7">
    <source>
        <dbReference type="Proteomes" id="UP000321934"/>
    </source>
</evidence>
<dbReference type="SUPFAM" id="SSF103473">
    <property type="entry name" value="MFS general substrate transporter"/>
    <property type="match status" value="1"/>
</dbReference>
<dbReference type="EMBL" id="CP029077">
    <property type="protein sequence ID" value="QED23751.1"/>
    <property type="molecule type" value="Genomic_DNA"/>
</dbReference>
<keyword evidence="3 5" id="KW-1133">Transmembrane helix</keyword>
<dbReference type="Pfam" id="PF07690">
    <property type="entry name" value="MFS_1"/>
    <property type="match status" value="1"/>
</dbReference>
<feature type="transmembrane region" description="Helical" evidence="5">
    <location>
        <begin position="164"/>
        <end position="182"/>
    </location>
</feature>
<evidence type="ECO:0000256" key="3">
    <source>
        <dbReference type="ARBA" id="ARBA00022989"/>
    </source>
</evidence>
<name>A0A5B8XIB5_9RICK</name>
<dbReference type="InterPro" id="IPR036259">
    <property type="entry name" value="MFS_trans_sf"/>
</dbReference>
<dbReference type="Gene3D" id="1.20.1250.20">
    <property type="entry name" value="MFS general substrate transporter like domains"/>
    <property type="match status" value="1"/>
</dbReference>
<sequence>MKRKIDILLLALFTSCGSLIAAPLTYNISSLNKAFYHVPNHEILLQNIIFTMPCLGFLSSCFIFGSIIDKWPKYKLFAILGSIISFLSGAEFIVFQNLNLTLYTRFFFGIGAAMLVSTAYSYARFILSNEERMGFSSTNFAINYILSTVIVISSYALGSISYLAPFYIYFIYLSYILIIPFTKISNEKNIPSIKSEDDKKNKLLIPLFVIYISAIINALIATCIESNTPFLVKEIGKESIFATFNGLFSIGFSFLFAVFFDKIFSFQNKILNFAICFLILSIGNFMLSNLGGSIVFIYLSTILQALPKTLVLIYSTRWYMSISTTKNIGKISSLFLTSMYLGCVTYSFINVHYIYNIAPLQKALVPSYSALIWSIVLFILSFRYKDYDKR</sequence>
<evidence type="ECO:0000256" key="5">
    <source>
        <dbReference type="SAM" id="Phobius"/>
    </source>
</evidence>
<evidence type="ECO:0000256" key="1">
    <source>
        <dbReference type="ARBA" id="ARBA00004429"/>
    </source>
</evidence>
<dbReference type="Proteomes" id="UP000321934">
    <property type="component" value="Chromosome"/>
</dbReference>
<reference evidence="6 7" key="1">
    <citation type="journal article" date="2019" name="ISME J.">
        <title>Deianiraea, an extracellular bacterium associated with the ciliate Paramecium, suggests an alternative scenario for the evolution of Rickettsiales.</title>
        <authorList>
            <person name="Castelli M."/>
            <person name="Sabaneyeva E."/>
            <person name="Lanzoni O."/>
            <person name="Lebedeva N."/>
            <person name="Floriano A.M."/>
            <person name="Gaiarsa S."/>
            <person name="Benken K."/>
            <person name="Modeo L."/>
            <person name="Bandi C."/>
            <person name="Potekhin A."/>
            <person name="Sassera D."/>
            <person name="Petroni G."/>
        </authorList>
    </citation>
    <scope>NUCLEOTIDE SEQUENCE [LARGE SCALE GENOMIC DNA]</scope>
    <source>
        <strain evidence="6">CyL4-1</strain>
    </source>
</reference>
<feature type="transmembrane region" description="Helical" evidence="5">
    <location>
        <begin position="293"/>
        <end position="314"/>
    </location>
</feature>
<feature type="transmembrane region" description="Helical" evidence="5">
    <location>
        <begin position="367"/>
        <end position="384"/>
    </location>
</feature>
<proteinExistence type="predicted"/>
<keyword evidence="4 5" id="KW-0472">Membrane</keyword>
<feature type="transmembrane region" description="Helical" evidence="5">
    <location>
        <begin position="45"/>
        <end position="64"/>
    </location>
</feature>
<evidence type="ECO:0000313" key="6">
    <source>
        <dbReference type="EMBL" id="QED23751.1"/>
    </source>
</evidence>
<feature type="transmembrane region" description="Helical" evidence="5">
    <location>
        <begin position="106"/>
        <end position="127"/>
    </location>
</feature>
<protein>
    <submittedName>
        <fullName evidence="6">Major Facilitator Superfamily protein</fullName>
    </submittedName>
</protein>
<feature type="transmembrane region" description="Helical" evidence="5">
    <location>
        <begin position="240"/>
        <end position="258"/>
    </location>
</feature>